<proteinExistence type="predicted"/>
<name>A0A4R5D2H6_9ACTN</name>
<dbReference type="SUPFAM" id="SSF54593">
    <property type="entry name" value="Glyoxalase/Bleomycin resistance protein/Dihydroxybiphenyl dioxygenase"/>
    <property type="match status" value="1"/>
</dbReference>
<dbReference type="PANTHER" id="PTHR35908">
    <property type="entry name" value="HYPOTHETICAL FUSION PROTEIN"/>
    <property type="match status" value="1"/>
</dbReference>
<dbReference type="InterPro" id="IPR041581">
    <property type="entry name" value="Glyoxalase_6"/>
</dbReference>
<evidence type="ECO:0000256" key="1">
    <source>
        <dbReference type="SAM" id="MobiDB-lite"/>
    </source>
</evidence>
<comment type="caution">
    <text evidence="3">The sequence shown here is derived from an EMBL/GenBank/DDBJ whole genome shotgun (WGS) entry which is preliminary data.</text>
</comment>
<dbReference type="PROSITE" id="PS51819">
    <property type="entry name" value="VOC"/>
    <property type="match status" value="1"/>
</dbReference>
<evidence type="ECO:0000313" key="4">
    <source>
        <dbReference type="Proteomes" id="UP000294739"/>
    </source>
</evidence>
<dbReference type="InterPro" id="IPR037523">
    <property type="entry name" value="VOC_core"/>
</dbReference>
<protein>
    <submittedName>
        <fullName evidence="3">VOC family protein</fullName>
    </submittedName>
</protein>
<keyword evidence="4" id="KW-1185">Reference proteome</keyword>
<dbReference type="InterPro" id="IPR029068">
    <property type="entry name" value="Glyas_Bleomycin-R_OHBP_Dase"/>
</dbReference>
<dbReference type="RefSeq" id="WP_131897718.1">
    <property type="nucleotide sequence ID" value="NZ_SMKZ01000030.1"/>
</dbReference>
<feature type="region of interest" description="Disordered" evidence="1">
    <location>
        <begin position="33"/>
        <end position="52"/>
    </location>
</feature>
<reference evidence="3 4" key="1">
    <citation type="submission" date="2019-03" db="EMBL/GenBank/DDBJ databases">
        <title>Draft genome sequences of novel Actinobacteria.</title>
        <authorList>
            <person name="Sahin N."/>
            <person name="Ay H."/>
            <person name="Saygin H."/>
        </authorList>
    </citation>
    <scope>NUCLEOTIDE SEQUENCE [LARGE SCALE GENOMIC DNA]</scope>
    <source>
        <strain evidence="3 4">5K138</strain>
    </source>
</reference>
<evidence type="ECO:0000313" key="3">
    <source>
        <dbReference type="EMBL" id="TDE07489.1"/>
    </source>
</evidence>
<accession>A0A4R5D2H6</accession>
<dbReference type="CDD" id="cd06587">
    <property type="entry name" value="VOC"/>
    <property type="match status" value="1"/>
</dbReference>
<dbReference type="AlphaFoldDB" id="A0A4R5D2H6"/>
<dbReference type="PANTHER" id="PTHR35908:SF1">
    <property type="entry name" value="CONSERVED PROTEIN"/>
    <property type="match status" value="1"/>
</dbReference>
<dbReference type="InParanoid" id="A0A4R5D2H6"/>
<dbReference type="Proteomes" id="UP000294739">
    <property type="component" value="Unassembled WGS sequence"/>
</dbReference>
<gene>
    <name evidence="3" type="ORF">E1269_19850</name>
</gene>
<sequence length="132" mass="14515">MVKLRVTSVTIGTSQPRELARFYSTLLDWPVTASEGPRPGEPPGDGWAQVRPPDGVAGATLNFEFERHFTRPVWPAVAGHQTASQHLDIYVDDLAAAVEWAVSCGAVLSEFQPQQDVRVLFDPDGHPFCLFL</sequence>
<dbReference type="Gene3D" id="3.10.180.10">
    <property type="entry name" value="2,3-Dihydroxybiphenyl 1,2-Dioxygenase, domain 1"/>
    <property type="match status" value="1"/>
</dbReference>
<dbReference type="EMBL" id="SMKZ01000030">
    <property type="protein sequence ID" value="TDE07489.1"/>
    <property type="molecule type" value="Genomic_DNA"/>
</dbReference>
<evidence type="ECO:0000259" key="2">
    <source>
        <dbReference type="PROSITE" id="PS51819"/>
    </source>
</evidence>
<dbReference type="OrthoDB" id="1645442at2"/>
<organism evidence="3 4">
    <name type="scientific">Jiangella asiatica</name>
    <dbReference type="NCBI Taxonomy" id="2530372"/>
    <lineage>
        <taxon>Bacteria</taxon>
        <taxon>Bacillati</taxon>
        <taxon>Actinomycetota</taxon>
        <taxon>Actinomycetes</taxon>
        <taxon>Jiangellales</taxon>
        <taxon>Jiangellaceae</taxon>
        <taxon>Jiangella</taxon>
    </lineage>
</organism>
<feature type="domain" description="VOC" evidence="2">
    <location>
        <begin position="5"/>
        <end position="132"/>
    </location>
</feature>
<dbReference type="Pfam" id="PF18029">
    <property type="entry name" value="Glyoxalase_6"/>
    <property type="match status" value="1"/>
</dbReference>